<feature type="transmembrane region" description="Helical" evidence="5">
    <location>
        <begin position="308"/>
        <end position="325"/>
    </location>
</feature>
<feature type="transmembrane region" description="Helical" evidence="5">
    <location>
        <begin position="359"/>
        <end position="380"/>
    </location>
</feature>
<keyword evidence="3 5" id="KW-1133">Transmembrane helix</keyword>
<dbReference type="PANTHER" id="PTHR43471:SF3">
    <property type="entry name" value="ABC TRANSPORTER PERMEASE PROTEIN NATB"/>
    <property type="match status" value="1"/>
</dbReference>
<dbReference type="AlphaFoldDB" id="A0A4P6Q8W9"/>
<feature type="domain" description="ABC-2 type transporter transmembrane" evidence="6">
    <location>
        <begin position="32"/>
        <end position="379"/>
    </location>
</feature>
<reference evidence="7 8" key="1">
    <citation type="submission" date="2019-02" db="EMBL/GenBank/DDBJ databases">
        <authorList>
            <person name="Khodamoradi S."/>
            <person name="Hahnke R.L."/>
            <person name="Kaempfer P."/>
            <person name="Schumann P."/>
            <person name="Rohde M."/>
            <person name="Steinert M."/>
            <person name="Luzhetskyy A."/>
            <person name="Wink J."/>
            <person name="Ruckert C."/>
        </authorList>
    </citation>
    <scope>NUCLEOTIDE SEQUENCE [LARGE SCALE GENOMIC DNA]</scope>
    <source>
        <strain evidence="7 8">M2</strain>
    </source>
</reference>
<dbReference type="EMBL" id="CP036455">
    <property type="protein sequence ID" value="QBI55991.1"/>
    <property type="molecule type" value="Genomic_DNA"/>
</dbReference>
<feature type="transmembrane region" description="Helical" evidence="5">
    <location>
        <begin position="232"/>
        <end position="255"/>
    </location>
</feature>
<evidence type="ECO:0000256" key="5">
    <source>
        <dbReference type="SAM" id="Phobius"/>
    </source>
</evidence>
<keyword evidence="4 5" id="KW-0472">Membrane</keyword>
<dbReference type="OrthoDB" id="3268959at2"/>
<proteinExistence type="predicted"/>
<keyword evidence="8" id="KW-1185">Reference proteome</keyword>
<evidence type="ECO:0000256" key="1">
    <source>
        <dbReference type="ARBA" id="ARBA00004141"/>
    </source>
</evidence>
<evidence type="ECO:0000256" key="4">
    <source>
        <dbReference type="ARBA" id="ARBA00023136"/>
    </source>
</evidence>
<feature type="transmembrane region" description="Helical" evidence="5">
    <location>
        <begin position="275"/>
        <end position="296"/>
    </location>
</feature>
<protein>
    <submittedName>
        <fullName evidence="7">ABC-2 family transporter protein</fullName>
    </submittedName>
</protein>
<dbReference type="GO" id="GO:0016020">
    <property type="term" value="C:membrane"/>
    <property type="evidence" value="ECO:0007669"/>
    <property type="project" value="UniProtKB-SubCell"/>
</dbReference>
<evidence type="ECO:0000256" key="3">
    <source>
        <dbReference type="ARBA" id="ARBA00022989"/>
    </source>
</evidence>
<dbReference type="InterPro" id="IPR013525">
    <property type="entry name" value="ABC2_TM"/>
</dbReference>
<sequence>MSAASPVGGRPGNWAAVFLVAEREITTRLKTKSYVIGTLVLLLLIGGGAFFFQLQGQQERYVVAAAPEARGYLDAVRSATGAAQADFDLRESPDPALAADRVRDGDIDALLTTTPDGLEVVVAGGIDPGLKALLDRVVRAERTQAALAEVEADTSGVRAAMSATADVRDLEPGGSGVGDRLFLSLVAVGLLYVFLVVFGIYVAQGVVEEKASRIVELLLSTIRPWHLMFGKIIGIGAVGMLQFAVIVLASLGALAATGRLDSVPATATSAAASALIWFVLGYFLYATLLAASGALVSRQEDVQPAVQPVLALLGVPFVVGVYLVTKNPLELGAAEALSVIPPFSPVMMPLRAALGEVPVWQTALSIVLALLLLAGLVALGGRIYSNAILRTGGRIKMVDALRTR</sequence>
<organism evidence="7 8">
    <name type="scientific">Streptomonospora litoralis</name>
    <dbReference type="NCBI Taxonomy" id="2498135"/>
    <lineage>
        <taxon>Bacteria</taxon>
        <taxon>Bacillati</taxon>
        <taxon>Actinomycetota</taxon>
        <taxon>Actinomycetes</taxon>
        <taxon>Streptosporangiales</taxon>
        <taxon>Nocardiopsidaceae</taxon>
        <taxon>Streptomonospora</taxon>
    </lineage>
</organism>
<keyword evidence="2 5" id="KW-0812">Transmembrane</keyword>
<dbReference type="KEGG" id="strr:EKD16_21175"/>
<dbReference type="Pfam" id="PF12698">
    <property type="entry name" value="ABC2_membrane_3"/>
    <property type="match status" value="1"/>
</dbReference>
<evidence type="ECO:0000313" key="7">
    <source>
        <dbReference type="EMBL" id="QBI55991.1"/>
    </source>
</evidence>
<dbReference type="GO" id="GO:0140359">
    <property type="term" value="F:ABC-type transporter activity"/>
    <property type="evidence" value="ECO:0007669"/>
    <property type="project" value="InterPro"/>
</dbReference>
<dbReference type="RefSeq" id="WP_131100540.1">
    <property type="nucleotide sequence ID" value="NZ_CP036455.1"/>
</dbReference>
<dbReference type="Proteomes" id="UP000292235">
    <property type="component" value="Chromosome"/>
</dbReference>
<evidence type="ECO:0000259" key="6">
    <source>
        <dbReference type="Pfam" id="PF12698"/>
    </source>
</evidence>
<evidence type="ECO:0000256" key="2">
    <source>
        <dbReference type="ARBA" id="ARBA00022692"/>
    </source>
</evidence>
<feature type="transmembrane region" description="Helical" evidence="5">
    <location>
        <begin position="181"/>
        <end position="203"/>
    </location>
</feature>
<comment type="subcellular location">
    <subcellularLocation>
        <location evidence="1">Membrane</location>
        <topology evidence="1">Multi-pass membrane protein</topology>
    </subcellularLocation>
</comment>
<dbReference type="PANTHER" id="PTHR43471">
    <property type="entry name" value="ABC TRANSPORTER PERMEASE"/>
    <property type="match status" value="1"/>
</dbReference>
<feature type="transmembrane region" description="Helical" evidence="5">
    <location>
        <begin position="33"/>
        <end position="52"/>
    </location>
</feature>
<accession>A0A4P6Q8W9</accession>
<gene>
    <name evidence="7" type="ORF">EKD16_21175</name>
</gene>
<name>A0A4P6Q8W9_9ACTN</name>
<evidence type="ECO:0000313" key="8">
    <source>
        <dbReference type="Proteomes" id="UP000292235"/>
    </source>
</evidence>